<proteinExistence type="predicted"/>
<accession>A0ABN2PJ97</accession>
<protein>
    <submittedName>
        <fullName evidence="6">DUF4870 domain-containing protein</fullName>
    </submittedName>
</protein>
<dbReference type="Pfam" id="PF09685">
    <property type="entry name" value="MamF_MmsF"/>
    <property type="match status" value="1"/>
</dbReference>
<keyword evidence="3 5" id="KW-1133">Transmembrane helix</keyword>
<name>A0ABN2PJ97_9MICO</name>
<sequence>MTTPPPYYPPPYGGGPQPLSPSDEKLWATLINLGGLLFGFLAPLIGYLVLKDRGPFVRAHAATALNFQLTLIIAYIAGFILTFIVIGIFVIIAAYVLNIVFCIVAAVKANQGQWYTYPMSIPFAS</sequence>
<evidence type="ECO:0000256" key="1">
    <source>
        <dbReference type="ARBA" id="ARBA00004141"/>
    </source>
</evidence>
<evidence type="ECO:0000256" key="2">
    <source>
        <dbReference type="ARBA" id="ARBA00022692"/>
    </source>
</evidence>
<comment type="caution">
    <text evidence="6">The sequence shown here is derived from an EMBL/GenBank/DDBJ whole genome shotgun (WGS) entry which is preliminary data.</text>
</comment>
<evidence type="ECO:0000313" key="6">
    <source>
        <dbReference type="EMBL" id="GAA1923316.1"/>
    </source>
</evidence>
<reference evidence="6 7" key="1">
    <citation type="journal article" date="2019" name="Int. J. Syst. Evol. Microbiol.">
        <title>The Global Catalogue of Microorganisms (GCM) 10K type strain sequencing project: providing services to taxonomists for standard genome sequencing and annotation.</title>
        <authorList>
            <consortium name="The Broad Institute Genomics Platform"/>
            <consortium name="The Broad Institute Genome Sequencing Center for Infectious Disease"/>
            <person name="Wu L."/>
            <person name="Ma J."/>
        </authorList>
    </citation>
    <scope>NUCLEOTIDE SEQUENCE [LARGE SCALE GENOMIC DNA]</scope>
    <source>
        <strain evidence="6 7">JCM 14900</strain>
    </source>
</reference>
<comment type="subcellular location">
    <subcellularLocation>
        <location evidence="1">Membrane</location>
        <topology evidence="1">Multi-pass membrane protein</topology>
    </subcellularLocation>
</comment>
<evidence type="ECO:0000313" key="7">
    <source>
        <dbReference type="Proteomes" id="UP001501343"/>
    </source>
</evidence>
<evidence type="ECO:0000256" key="5">
    <source>
        <dbReference type="SAM" id="Phobius"/>
    </source>
</evidence>
<feature type="transmembrane region" description="Helical" evidence="5">
    <location>
        <begin position="83"/>
        <end position="107"/>
    </location>
</feature>
<dbReference type="EMBL" id="BAAAOF010000002">
    <property type="protein sequence ID" value="GAA1923316.1"/>
    <property type="molecule type" value="Genomic_DNA"/>
</dbReference>
<keyword evidence="4 5" id="KW-0472">Membrane</keyword>
<dbReference type="RefSeq" id="WP_248146787.1">
    <property type="nucleotide sequence ID" value="NZ_BAAAOF010000002.1"/>
</dbReference>
<dbReference type="Proteomes" id="UP001501343">
    <property type="component" value="Unassembled WGS sequence"/>
</dbReference>
<organism evidence="6 7">
    <name type="scientific">Microbacterium aoyamense</name>
    <dbReference type="NCBI Taxonomy" id="344166"/>
    <lineage>
        <taxon>Bacteria</taxon>
        <taxon>Bacillati</taxon>
        <taxon>Actinomycetota</taxon>
        <taxon>Actinomycetes</taxon>
        <taxon>Micrococcales</taxon>
        <taxon>Microbacteriaceae</taxon>
        <taxon>Microbacterium</taxon>
    </lineage>
</organism>
<evidence type="ECO:0000256" key="4">
    <source>
        <dbReference type="ARBA" id="ARBA00023136"/>
    </source>
</evidence>
<dbReference type="InterPro" id="IPR019109">
    <property type="entry name" value="MamF_MmsF"/>
</dbReference>
<keyword evidence="2 5" id="KW-0812">Transmembrane</keyword>
<keyword evidence="7" id="KW-1185">Reference proteome</keyword>
<evidence type="ECO:0000256" key="3">
    <source>
        <dbReference type="ARBA" id="ARBA00022989"/>
    </source>
</evidence>
<feature type="transmembrane region" description="Helical" evidence="5">
    <location>
        <begin position="26"/>
        <end position="50"/>
    </location>
</feature>
<feature type="transmembrane region" description="Helical" evidence="5">
    <location>
        <begin position="57"/>
        <end position="77"/>
    </location>
</feature>
<gene>
    <name evidence="6" type="ORF">GCM10009775_14650</name>
</gene>